<accession>A0A550CSY6</accession>
<proteinExistence type="predicted"/>
<evidence type="ECO:0000313" key="3">
    <source>
        <dbReference type="Proteomes" id="UP000320762"/>
    </source>
</evidence>
<name>A0A550CSY6_9AGAR</name>
<evidence type="ECO:0008006" key="4">
    <source>
        <dbReference type="Google" id="ProtNLM"/>
    </source>
</evidence>
<protein>
    <recommendedName>
        <fullName evidence="4">Secreted protein</fullName>
    </recommendedName>
</protein>
<sequence length="71" mass="7998">MSTSNIRLLLLLRLKACARHVCRSSRMSRLLGGSPLSALFYVSGRSHHAWGIEERTASGQRWWNVMTSALL</sequence>
<gene>
    <name evidence="2" type="ORF">BD626DRAFT_480156</name>
</gene>
<keyword evidence="3" id="KW-1185">Reference proteome</keyword>
<dbReference type="Proteomes" id="UP000320762">
    <property type="component" value="Unassembled WGS sequence"/>
</dbReference>
<dbReference type="EMBL" id="VDMD01000002">
    <property type="protein sequence ID" value="TRM67906.1"/>
    <property type="molecule type" value="Genomic_DNA"/>
</dbReference>
<organism evidence="2 3">
    <name type="scientific">Schizophyllum amplum</name>
    <dbReference type="NCBI Taxonomy" id="97359"/>
    <lineage>
        <taxon>Eukaryota</taxon>
        <taxon>Fungi</taxon>
        <taxon>Dikarya</taxon>
        <taxon>Basidiomycota</taxon>
        <taxon>Agaricomycotina</taxon>
        <taxon>Agaricomycetes</taxon>
        <taxon>Agaricomycetidae</taxon>
        <taxon>Agaricales</taxon>
        <taxon>Schizophyllaceae</taxon>
        <taxon>Schizophyllum</taxon>
    </lineage>
</organism>
<comment type="caution">
    <text evidence="2">The sequence shown here is derived from an EMBL/GenBank/DDBJ whole genome shotgun (WGS) entry which is preliminary data.</text>
</comment>
<dbReference type="AlphaFoldDB" id="A0A550CSY6"/>
<keyword evidence="1" id="KW-0732">Signal</keyword>
<evidence type="ECO:0000313" key="2">
    <source>
        <dbReference type="EMBL" id="TRM67906.1"/>
    </source>
</evidence>
<feature type="signal peptide" evidence="1">
    <location>
        <begin position="1"/>
        <end position="18"/>
    </location>
</feature>
<reference evidence="2 3" key="1">
    <citation type="journal article" date="2019" name="New Phytol.">
        <title>Comparative genomics reveals unique wood-decay strategies and fruiting body development in the Schizophyllaceae.</title>
        <authorList>
            <person name="Almasi E."/>
            <person name="Sahu N."/>
            <person name="Krizsan K."/>
            <person name="Balint B."/>
            <person name="Kovacs G.M."/>
            <person name="Kiss B."/>
            <person name="Cseklye J."/>
            <person name="Drula E."/>
            <person name="Henrissat B."/>
            <person name="Nagy I."/>
            <person name="Chovatia M."/>
            <person name="Adam C."/>
            <person name="LaButti K."/>
            <person name="Lipzen A."/>
            <person name="Riley R."/>
            <person name="Grigoriev I.V."/>
            <person name="Nagy L.G."/>
        </authorList>
    </citation>
    <scope>NUCLEOTIDE SEQUENCE [LARGE SCALE GENOMIC DNA]</scope>
    <source>
        <strain evidence="2 3">NL-1724</strain>
    </source>
</reference>
<feature type="chain" id="PRO_5022158871" description="Secreted protein" evidence="1">
    <location>
        <begin position="19"/>
        <end position="71"/>
    </location>
</feature>
<evidence type="ECO:0000256" key="1">
    <source>
        <dbReference type="SAM" id="SignalP"/>
    </source>
</evidence>